<feature type="transmembrane region" description="Helical" evidence="2">
    <location>
        <begin position="104"/>
        <end position="123"/>
    </location>
</feature>
<organism evidence="3 4">
    <name type="scientific">Eumeta variegata</name>
    <name type="common">Bagworm moth</name>
    <name type="synonym">Eumeta japonica</name>
    <dbReference type="NCBI Taxonomy" id="151549"/>
    <lineage>
        <taxon>Eukaryota</taxon>
        <taxon>Metazoa</taxon>
        <taxon>Ecdysozoa</taxon>
        <taxon>Arthropoda</taxon>
        <taxon>Hexapoda</taxon>
        <taxon>Insecta</taxon>
        <taxon>Pterygota</taxon>
        <taxon>Neoptera</taxon>
        <taxon>Endopterygota</taxon>
        <taxon>Lepidoptera</taxon>
        <taxon>Glossata</taxon>
        <taxon>Ditrysia</taxon>
        <taxon>Tineoidea</taxon>
        <taxon>Psychidae</taxon>
        <taxon>Oiketicinae</taxon>
        <taxon>Eumeta</taxon>
    </lineage>
</organism>
<dbReference type="Proteomes" id="UP000299102">
    <property type="component" value="Unassembled WGS sequence"/>
</dbReference>
<dbReference type="OrthoDB" id="8196809at2759"/>
<accession>A0A4C1Z4W0</accession>
<feature type="region of interest" description="Disordered" evidence="1">
    <location>
        <begin position="42"/>
        <end position="65"/>
    </location>
</feature>
<keyword evidence="2" id="KW-1133">Transmembrane helix</keyword>
<keyword evidence="2" id="KW-0812">Transmembrane</keyword>
<evidence type="ECO:0000256" key="2">
    <source>
        <dbReference type="SAM" id="Phobius"/>
    </source>
</evidence>
<evidence type="ECO:0000313" key="4">
    <source>
        <dbReference type="Proteomes" id="UP000299102"/>
    </source>
</evidence>
<dbReference type="AlphaFoldDB" id="A0A4C1Z4W0"/>
<reference evidence="3 4" key="1">
    <citation type="journal article" date="2019" name="Commun. Biol.">
        <title>The bagworm genome reveals a unique fibroin gene that provides high tensile strength.</title>
        <authorList>
            <person name="Kono N."/>
            <person name="Nakamura H."/>
            <person name="Ohtoshi R."/>
            <person name="Tomita M."/>
            <person name="Numata K."/>
            <person name="Arakawa K."/>
        </authorList>
    </citation>
    <scope>NUCLEOTIDE SEQUENCE [LARGE SCALE GENOMIC DNA]</scope>
</reference>
<keyword evidence="2" id="KW-0472">Membrane</keyword>
<dbReference type="EMBL" id="BGZK01001547">
    <property type="protein sequence ID" value="GBP82114.1"/>
    <property type="molecule type" value="Genomic_DNA"/>
</dbReference>
<gene>
    <name evidence="3" type="ORF">EVAR_89453_1</name>
</gene>
<keyword evidence="4" id="KW-1185">Reference proteome</keyword>
<protein>
    <submittedName>
        <fullName evidence="3">Uncharacterized protein</fullName>
    </submittedName>
</protein>
<evidence type="ECO:0000313" key="3">
    <source>
        <dbReference type="EMBL" id="GBP82114.1"/>
    </source>
</evidence>
<evidence type="ECO:0000256" key="1">
    <source>
        <dbReference type="SAM" id="MobiDB-lite"/>
    </source>
</evidence>
<sequence length="136" mass="15056">MTMSRMTEFSSSSSSLNLQLVAMTERDKSRYTEGSVLRSVSESCIRGNRRGQPNHSAMEEPHPGGTDFVITVSPTPDTSISTKAMLFVLFHPSSSKSSLSGFKTFVLILLHTYLQFSAVVFAFTRVDKDFVAFDES</sequence>
<comment type="caution">
    <text evidence="3">The sequence shown here is derived from an EMBL/GenBank/DDBJ whole genome shotgun (WGS) entry which is preliminary data.</text>
</comment>
<proteinExistence type="predicted"/>
<name>A0A4C1Z4W0_EUMVA</name>